<dbReference type="InterPro" id="IPR007627">
    <property type="entry name" value="RNA_pol_sigma70_r2"/>
</dbReference>
<evidence type="ECO:0000313" key="8">
    <source>
        <dbReference type="Proteomes" id="UP000572051"/>
    </source>
</evidence>
<feature type="region of interest" description="Disordered" evidence="5">
    <location>
        <begin position="331"/>
        <end position="377"/>
    </location>
</feature>
<dbReference type="InterPro" id="IPR039425">
    <property type="entry name" value="RNA_pol_sigma-70-like"/>
</dbReference>
<evidence type="ECO:0000256" key="2">
    <source>
        <dbReference type="ARBA" id="ARBA00023082"/>
    </source>
</evidence>
<organism evidence="7 8">
    <name type="scientific">Nocardiopsis aegyptia</name>
    <dbReference type="NCBI Taxonomy" id="220378"/>
    <lineage>
        <taxon>Bacteria</taxon>
        <taxon>Bacillati</taxon>
        <taxon>Actinomycetota</taxon>
        <taxon>Actinomycetes</taxon>
        <taxon>Streptosporangiales</taxon>
        <taxon>Nocardiopsidaceae</taxon>
        <taxon>Nocardiopsis</taxon>
    </lineage>
</organism>
<reference evidence="7 8" key="1">
    <citation type="submission" date="2020-07" db="EMBL/GenBank/DDBJ databases">
        <title>Sequencing the genomes of 1000 actinobacteria strains.</title>
        <authorList>
            <person name="Klenk H.-P."/>
        </authorList>
    </citation>
    <scope>NUCLEOTIDE SEQUENCE [LARGE SCALE GENOMIC DNA]</scope>
    <source>
        <strain evidence="7 8">DSM 44442</strain>
    </source>
</reference>
<evidence type="ECO:0000259" key="6">
    <source>
        <dbReference type="Pfam" id="PF04542"/>
    </source>
</evidence>
<dbReference type="Proteomes" id="UP000572051">
    <property type="component" value="Unassembled WGS sequence"/>
</dbReference>
<feature type="region of interest" description="Disordered" evidence="5">
    <location>
        <begin position="542"/>
        <end position="588"/>
    </location>
</feature>
<feature type="compositionally biased region" description="Basic and acidic residues" evidence="5">
    <location>
        <begin position="471"/>
        <end position="483"/>
    </location>
</feature>
<gene>
    <name evidence="7" type="ORF">HNR10_004198</name>
</gene>
<keyword evidence="4" id="KW-0804">Transcription</keyword>
<keyword evidence="8" id="KW-1185">Reference proteome</keyword>
<dbReference type="PANTHER" id="PTHR43133:SF8">
    <property type="entry name" value="RNA POLYMERASE SIGMA FACTOR HI_1459-RELATED"/>
    <property type="match status" value="1"/>
</dbReference>
<evidence type="ECO:0000256" key="3">
    <source>
        <dbReference type="ARBA" id="ARBA00023125"/>
    </source>
</evidence>
<dbReference type="InterPro" id="IPR013325">
    <property type="entry name" value="RNA_pol_sigma_r2"/>
</dbReference>
<dbReference type="SUPFAM" id="SSF88946">
    <property type="entry name" value="Sigma2 domain of RNA polymerase sigma factors"/>
    <property type="match status" value="1"/>
</dbReference>
<dbReference type="InterPro" id="IPR014284">
    <property type="entry name" value="RNA_pol_sigma-70_dom"/>
</dbReference>
<accession>A0A7Z0JBX9</accession>
<dbReference type="NCBIfam" id="TIGR02937">
    <property type="entry name" value="sigma70-ECF"/>
    <property type="match status" value="1"/>
</dbReference>
<evidence type="ECO:0000256" key="1">
    <source>
        <dbReference type="ARBA" id="ARBA00023015"/>
    </source>
</evidence>
<keyword evidence="3" id="KW-0238">DNA-binding</keyword>
<dbReference type="RefSeq" id="WP_218897913.1">
    <property type="nucleotide sequence ID" value="NZ_JACCFS010000001.1"/>
</dbReference>
<feature type="domain" description="RNA polymerase sigma-70 region 2" evidence="6">
    <location>
        <begin position="33"/>
        <end position="100"/>
    </location>
</feature>
<dbReference type="GO" id="GO:0006352">
    <property type="term" value="P:DNA-templated transcription initiation"/>
    <property type="evidence" value="ECO:0007669"/>
    <property type="project" value="InterPro"/>
</dbReference>
<comment type="caution">
    <text evidence="7">The sequence shown here is derived from an EMBL/GenBank/DDBJ whole genome shotgun (WGS) entry which is preliminary data.</text>
</comment>
<dbReference type="AlphaFoldDB" id="A0A7Z0JBX9"/>
<evidence type="ECO:0000256" key="4">
    <source>
        <dbReference type="ARBA" id="ARBA00023163"/>
    </source>
</evidence>
<name>A0A7Z0JBX9_9ACTN</name>
<dbReference type="Pfam" id="PF04542">
    <property type="entry name" value="Sigma70_r2"/>
    <property type="match status" value="1"/>
</dbReference>
<dbReference type="EMBL" id="JACCFS010000001">
    <property type="protein sequence ID" value="NYJ36317.1"/>
    <property type="molecule type" value="Genomic_DNA"/>
</dbReference>
<dbReference type="Gene3D" id="1.10.1740.10">
    <property type="match status" value="1"/>
</dbReference>
<protein>
    <submittedName>
        <fullName evidence="7">RNA polymerase sigma factor (Sigma-70 family)</fullName>
    </submittedName>
</protein>
<evidence type="ECO:0000313" key="7">
    <source>
        <dbReference type="EMBL" id="NYJ36317.1"/>
    </source>
</evidence>
<feature type="region of interest" description="Disordered" evidence="5">
    <location>
        <begin position="468"/>
        <end position="491"/>
    </location>
</feature>
<proteinExistence type="predicted"/>
<sequence>MERVDTAERTSDAAAHALVAAARDGDRRALDALVAEYLPLIYNIVGRALDGHADVDDVVQETLVRAVRGIRKLRRPEDFRSWLVAIAMRQITDRGRARQRAFARGAGTGPDDAEDLADPGGDFTDLTIMRLALTGQRRETARATRWLDPDDRRLLSLWWLEAMGELTRDELAAALRLSNAHAAVRVQRVKAQLTAARAVVRALAHDPRCPGLADLARRWDGVPSPLWRKRFARHTRDCRTCHTGFADQVPAERLLAPLSLVPVPAGLAGSLLADPTGPLAAVLAAGAARAGWWPGFGAAVAAKPLVAGSLAATVAGSALVTGIVVYEEPRPAPPSAAATAPEQEVPAVREAPAGPVEPPEASESAEPTPEPEAVEYGSVVSGPEELPANEPPGDWPRRPEGERVRVVAGVYEDHGGFVQMVHRDEHVVLSGQGYVRVRYQLAFWDRPGSMVMPTWTGLEGRLFHVASGGGRRMDEPQSADHPDSTGMGSPEEGYIHLPEGARQIWQNEFFYLDGTVTLTHHERGASYGLAVAAMTWDGVNDDVSTGPEDGSLRYGDVHDTGDDAAPVPQYLTREETSDPAAVPQEPEL</sequence>
<keyword evidence="1" id="KW-0805">Transcription regulation</keyword>
<feature type="compositionally biased region" description="Low complexity" evidence="5">
    <location>
        <begin position="335"/>
        <end position="367"/>
    </location>
</feature>
<dbReference type="GO" id="GO:0003677">
    <property type="term" value="F:DNA binding"/>
    <property type="evidence" value="ECO:0007669"/>
    <property type="project" value="UniProtKB-KW"/>
</dbReference>
<keyword evidence="2" id="KW-0731">Sigma factor</keyword>
<dbReference type="GO" id="GO:0016987">
    <property type="term" value="F:sigma factor activity"/>
    <property type="evidence" value="ECO:0007669"/>
    <property type="project" value="UniProtKB-KW"/>
</dbReference>
<evidence type="ECO:0000256" key="5">
    <source>
        <dbReference type="SAM" id="MobiDB-lite"/>
    </source>
</evidence>
<dbReference type="PANTHER" id="PTHR43133">
    <property type="entry name" value="RNA POLYMERASE ECF-TYPE SIGMA FACTO"/>
    <property type="match status" value="1"/>
</dbReference>